<feature type="compositionally biased region" description="Low complexity" evidence="1">
    <location>
        <begin position="378"/>
        <end position="418"/>
    </location>
</feature>
<dbReference type="STRING" id="135208.A0A4Y9ZU53"/>
<feature type="non-terminal residue" evidence="4">
    <location>
        <position position="740"/>
    </location>
</feature>
<feature type="compositionally biased region" description="Low complexity" evidence="1">
    <location>
        <begin position="189"/>
        <end position="208"/>
    </location>
</feature>
<feature type="domain" description="Nuclear pore complex NUP2/50/61" evidence="3">
    <location>
        <begin position="4"/>
        <end position="72"/>
    </location>
</feature>
<feature type="region of interest" description="Disordered" evidence="1">
    <location>
        <begin position="300"/>
        <end position="494"/>
    </location>
</feature>
<sequence length="740" mass="77738">MYTQEDGPQPFKPADEATLAKRPIRGLPKRSMSRGPAGAPPPPPSQAQVQPANGDATPSPSPSFTGFSGFGSSSGSSPFAFAPSKDVNPAPSQPSSTSPFSFGSPSAPPPGTSSFAGFGSQPLVASSASNTTKAFASVFGSPSTSGKESAASVFGATSNGAKEPAAPSPFSGSNREPSGPAPSSDFNMEPEAPAPSSDSSKESAAPVSFFSSKKEPARSPFFTSKESTAPSPFSKEPVAPTPSSKKDAAEEADDAALKYFKSLRGLNLSFITQISKAVESDPFIDIAEVLEQYRKHRVSVQQEFDDKSRPAKPISPPTPAAPASMPAPPTSFAGFSALSKPSTPAPGGGFTPKLDSGATTSPFFSKEPPSGAEPPTAPAKSAFSFGAPSASSASTAAPMPSLFSRARTTSTSTPTKNSLDSRLSFPGKKDKADKKKDKSASARLRTISSGKGKALPTIPAVEDEEPAIPDGSFLPLSIDPPKRHDDESEADRERHQDYGYLSYQRHVVLGLEETDRLVRAIADELGSRGLTTPFIFSSLAIDVSAAGVRRLVLAFLKTCMPFPAPDADRAWRDEARFAGPHELGMCLRWGLARVVRVYGGHAVRGLVQWDHYAQWSEAEVGAFSLCFSLIAVAYLPAALSYPPAHFAAFIAPLPPLLRSIIVNVLTLLIRFTAHSASSGHTPPTLSPLFGPLLFGLGPSALSFQHTYVHYIRATNATEHLILAFIRWQDAPSNDSAKTVG</sequence>
<protein>
    <submittedName>
        <fullName evidence="4">Uncharacterized protein</fullName>
    </submittedName>
</protein>
<feature type="compositionally biased region" description="Polar residues" evidence="1">
    <location>
        <begin position="221"/>
        <end position="231"/>
    </location>
</feature>
<dbReference type="InterPro" id="IPR012965">
    <property type="entry name" value="Msb1/Mug8_dom"/>
</dbReference>
<feature type="compositionally biased region" description="Pro residues" evidence="1">
    <location>
        <begin position="313"/>
        <end position="329"/>
    </location>
</feature>
<dbReference type="EMBL" id="SFCI01000881">
    <property type="protein sequence ID" value="TFY77553.1"/>
    <property type="molecule type" value="Genomic_DNA"/>
</dbReference>
<accession>A0A4Y9ZU53</accession>
<feature type="region of interest" description="Disordered" evidence="1">
    <location>
        <begin position="1"/>
        <end position="252"/>
    </location>
</feature>
<dbReference type="Proteomes" id="UP000298061">
    <property type="component" value="Unassembled WGS sequence"/>
</dbReference>
<dbReference type="PANTHER" id="PTHR28093:SF1">
    <property type="entry name" value="MORPHOGENESIS-RELATED PROTEIN MSB1"/>
    <property type="match status" value="1"/>
</dbReference>
<evidence type="ECO:0000259" key="2">
    <source>
        <dbReference type="Pfam" id="PF08101"/>
    </source>
</evidence>
<evidence type="ECO:0000256" key="1">
    <source>
        <dbReference type="SAM" id="MobiDB-lite"/>
    </source>
</evidence>
<dbReference type="InterPro" id="IPR037508">
    <property type="entry name" value="Msb1/Mug8"/>
</dbReference>
<keyword evidence="5" id="KW-1185">Reference proteome</keyword>
<feature type="domain" description="Meiotically up-regulated protein Msb1/Mug8" evidence="2">
    <location>
        <begin position="512"/>
        <end position="727"/>
    </location>
</feature>
<name>A0A4Y9ZU53_9AGAM</name>
<reference evidence="4 5" key="1">
    <citation type="submission" date="2019-02" db="EMBL/GenBank/DDBJ databases">
        <title>Genome sequencing of the rare red list fungi Hericium alpestre (H. flagellum).</title>
        <authorList>
            <person name="Buettner E."/>
            <person name="Kellner H."/>
        </authorList>
    </citation>
    <scope>NUCLEOTIDE SEQUENCE [LARGE SCALE GENOMIC DNA]</scope>
    <source>
        <strain evidence="4 5">DSM 108284</strain>
    </source>
</reference>
<dbReference type="OrthoDB" id="3362494at2759"/>
<feature type="compositionally biased region" description="Basic and acidic residues" evidence="1">
    <location>
        <begin position="480"/>
        <end position="494"/>
    </location>
</feature>
<organism evidence="4 5">
    <name type="scientific">Hericium alpestre</name>
    <dbReference type="NCBI Taxonomy" id="135208"/>
    <lineage>
        <taxon>Eukaryota</taxon>
        <taxon>Fungi</taxon>
        <taxon>Dikarya</taxon>
        <taxon>Basidiomycota</taxon>
        <taxon>Agaricomycotina</taxon>
        <taxon>Agaricomycetes</taxon>
        <taxon>Russulales</taxon>
        <taxon>Hericiaceae</taxon>
        <taxon>Hericium</taxon>
    </lineage>
</organism>
<evidence type="ECO:0000259" key="3">
    <source>
        <dbReference type="Pfam" id="PF08911"/>
    </source>
</evidence>
<feature type="compositionally biased region" description="Polar residues" evidence="1">
    <location>
        <begin position="123"/>
        <end position="147"/>
    </location>
</feature>
<dbReference type="Pfam" id="PF08101">
    <property type="entry name" value="Msb1-Mug8_dom"/>
    <property type="match status" value="1"/>
</dbReference>
<proteinExistence type="predicted"/>
<dbReference type="GO" id="GO:0005643">
    <property type="term" value="C:nuclear pore"/>
    <property type="evidence" value="ECO:0007669"/>
    <property type="project" value="InterPro"/>
</dbReference>
<feature type="compositionally biased region" description="Basic and acidic residues" evidence="1">
    <location>
        <begin position="427"/>
        <end position="440"/>
    </location>
</feature>
<dbReference type="InterPro" id="IPR015007">
    <property type="entry name" value="NUP2/50/61"/>
</dbReference>
<gene>
    <name evidence="4" type="ORF">EWM64_g6459</name>
</gene>
<feature type="compositionally biased region" description="Low complexity" evidence="1">
    <location>
        <begin position="46"/>
        <end position="105"/>
    </location>
</feature>
<dbReference type="PANTHER" id="PTHR28093">
    <property type="entry name" value="MORPHOGENESIS-RELATED PROTEIN MSB1"/>
    <property type="match status" value="1"/>
</dbReference>
<feature type="compositionally biased region" description="Basic residues" evidence="1">
    <location>
        <begin position="22"/>
        <end position="32"/>
    </location>
</feature>
<comment type="caution">
    <text evidence="4">The sequence shown here is derived from an EMBL/GenBank/DDBJ whole genome shotgun (WGS) entry which is preliminary data.</text>
</comment>
<dbReference type="AlphaFoldDB" id="A0A4Y9ZU53"/>
<evidence type="ECO:0000313" key="4">
    <source>
        <dbReference type="EMBL" id="TFY77553.1"/>
    </source>
</evidence>
<dbReference type="Pfam" id="PF08911">
    <property type="entry name" value="NUP50"/>
    <property type="match status" value="1"/>
</dbReference>
<evidence type="ECO:0000313" key="5">
    <source>
        <dbReference type="Proteomes" id="UP000298061"/>
    </source>
</evidence>